<protein>
    <recommendedName>
        <fullName evidence="2">MATH domain-containing protein</fullName>
    </recommendedName>
</protein>
<evidence type="ECO:0000256" key="1">
    <source>
        <dbReference type="ARBA" id="ARBA00023054"/>
    </source>
</evidence>
<evidence type="ECO:0000313" key="3">
    <source>
        <dbReference type="EMBL" id="VVB04061.1"/>
    </source>
</evidence>
<dbReference type="CDD" id="cd00121">
    <property type="entry name" value="MATH"/>
    <property type="match status" value="1"/>
</dbReference>
<dbReference type="Gene3D" id="2.60.210.10">
    <property type="entry name" value="Apoptosis, Tumor Necrosis Factor Receptor Associated Protein 2, Chain A"/>
    <property type="match status" value="2"/>
</dbReference>
<sequence length="379" mass="42983">MSLIACARFSGHTAIRSLDYLRPLYAALPLIFAGASATTTTVRQFSTPVCTVNRFQSSAPRQTPLSSIATAIIRHFNSSPIGTRGFNSKATLTAKESKKITWAIQNFASLQSKSIRSDQFVVGGCKWHLKAYPKGCRAKSHLAFLQHWYDKKSPDWGTSYMLPLDQLEAKDSGFLVNGELKIFTEIDVLEVIGKVNVKNQTSTSTVTEFMNVNGFDLFPSQKKIMSRVLTRYPEIASEFRPKNPTLRTSYMSFLLGMVETMCHSPQDLSKDDMYSAYAAVKCLTEAGFKLDWLQNKLDEVSEIKEKEKVGETHLKGMEEKLKMNYLDVDAIYVNWSSPSGRRQDQLTALVEAVVNKKFQRFRLENFLSYLMVWFTKLYL</sequence>
<proteinExistence type="predicted"/>
<dbReference type="PANTHER" id="PTHR46236:SF7">
    <property type="entry name" value="PROTEIN RESTRICTED TEV MOVEMENT 3"/>
    <property type="match status" value="1"/>
</dbReference>
<dbReference type="PROSITE" id="PS50144">
    <property type="entry name" value="MATH"/>
    <property type="match status" value="1"/>
</dbReference>
<organism evidence="3 4">
    <name type="scientific">Arabis nemorensis</name>
    <dbReference type="NCBI Taxonomy" id="586526"/>
    <lineage>
        <taxon>Eukaryota</taxon>
        <taxon>Viridiplantae</taxon>
        <taxon>Streptophyta</taxon>
        <taxon>Embryophyta</taxon>
        <taxon>Tracheophyta</taxon>
        <taxon>Spermatophyta</taxon>
        <taxon>Magnoliopsida</taxon>
        <taxon>eudicotyledons</taxon>
        <taxon>Gunneridae</taxon>
        <taxon>Pentapetalae</taxon>
        <taxon>rosids</taxon>
        <taxon>malvids</taxon>
        <taxon>Brassicales</taxon>
        <taxon>Brassicaceae</taxon>
        <taxon>Arabideae</taxon>
        <taxon>Arabis</taxon>
    </lineage>
</organism>
<keyword evidence="1" id="KW-0175">Coiled coil</keyword>
<dbReference type="SUPFAM" id="SSF49599">
    <property type="entry name" value="TRAF domain-like"/>
    <property type="match status" value="1"/>
</dbReference>
<dbReference type="AlphaFoldDB" id="A0A565BRS9"/>
<evidence type="ECO:0000313" key="4">
    <source>
        <dbReference type="Proteomes" id="UP000489600"/>
    </source>
</evidence>
<feature type="domain" description="MATH" evidence="2">
    <location>
        <begin position="97"/>
        <end position="145"/>
    </location>
</feature>
<dbReference type="Pfam" id="PF22486">
    <property type="entry name" value="MATH_2"/>
    <property type="match status" value="1"/>
</dbReference>
<dbReference type="InterPro" id="IPR002083">
    <property type="entry name" value="MATH/TRAF_dom"/>
</dbReference>
<evidence type="ECO:0000259" key="2">
    <source>
        <dbReference type="PROSITE" id="PS50144"/>
    </source>
</evidence>
<dbReference type="EMBL" id="CABITT030000005">
    <property type="protein sequence ID" value="VVB04061.1"/>
    <property type="molecule type" value="Genomic_DNA"/>
</dbReference>
<dbReference type="Proteomes" id="UP000489600">
    <property type="component" value="Unassembled WGS sequence"/>
</dbReference>
<keyword evidence="4" id="KW-1185">Reference proteome</keyword>
<accession>A0A565BRS9</accession>
<name>A0A565BRS9_9BRAS</name>
<gene>
    <name evidence="3" type="ORF">ANE_LOCUS14505</name>
</gene>
<reference evidence="3" key="1">
    <citation type="submission" date="2019-07" db="EMBL/GenBank/DDBJ databases">
        <authorList>
            <person name="Dittberner H."/>
        </authorList>
    </citation>
    <scope>NUCLEOTIDE SEQUENCE [LARGE SCALE GENOMIC DNA]</scope>
</reference>
<dbReference type="PANTHER" id="PTHR46236">
    <property type="entry name" value="TRAF-LIKE SUPERFAMILY PROTEIN"/>
    <property type="match status" value="1"/>
</dbReference>
<dbReference type="InterPro" id="IPR008974">
    <property type="entry name" value="TRAF-like"/>
</dbReference>
<dbReference type="InterPro" id="IPR050804">
    <property type="entry name" value="MCC"/>
</dbReference>
<dbReference type="OrthoDB" id="974022at2759"/>
<comment type="caution">
    <text evidence="3">The sequence shown here is derived from an EMBL/GenBank/DDBJ whole genome shotgun (WGS) entry which is preliminary data.</text>
</comment>